<dbReference type="GO" id="GO:0005634">
    <property type="term" value="C:nucleus"/>
    <property type="evidence" value="ECO:0007669"/>
    <property type="project" value="UniProtKB-SubCell"/>
</dbReference>
<dbReference type="InterPro" id="IPR009057">
    <property type="entry name" value="Homeodomain-like_sf"/>
</dbReference>
<dbReference type="PANTHER" id="PTHR24327">
    <property type="entry name" value="HOMEOBOX PROTEIN"/>
    <property type="match status" value="1"/>
</dbReference>
<evidence type="ECO:0000256" key="5">
    <source>
        <dbReference type="PROSITE-ProRule" id="PRU00108"/>
    </source>
</evidence>
<keyword evidence="2 5" id="KW-0238">DNA-binding</keyword>
<feature type="region of interest" description="Disordered" evidence="7">
    <location>
        <begin position="175"/>
        <end position="272"/>
    </location>
</feature>
<evidence type="ECO:0000256" key="2">
    <source>
        <dbReference type="ARBA" id="ARBA00023125"/>
    </source>
</evidence>
<dbReference type="InterPro" id="IPR020479">
    <property type="entry name" value="HD_metazoa"/>
</dbReference>
<accession>A0A6A7G4T0</accession>
<dbReference type="GO" id="GO:0000978">
    <property type="term" value="F:RNA polymerase II cis-regulatory region sequence-specific DNA binding"/>
    <property type="evidence" value="ECO:0007669"/>
    <property type="project" value="TreeGrafter"/>
</dbReference>
<protein>
    <submittedName>
        <fullName evidence="9">Distal-less</fullName>
    </submittedName>
</protein>
<dbReference type="SMART" id="SM00389">
    <property type="entry name" value="HOX"/>
    <property type="match status" value="1"/>
</dbReference>
<dbReference type="Gene3D" id="1.10.10.60">
    <property type="entry name" value="Homeodomain-like"/>
    <property type="match status" value="1"/>
</dbReference>
<evidence type="ECO:0000256" key="3">
    <source>
        <dbReference type="ARBA" id="ARBA00023155"/>
    </source>
</evidence>
<dbReference type="AlphaFoldDB" id="A0A6A7G4T0"/>
<dbReference type="PRINTS" id="PR00024">
    <property type="entry name" value="HOMEOBOX"/>
</dbReference>
<comment type="subcellular location">
    <subcellularLocation>
        <location evidence="1 5 6">Nucleus</location>
    </subcellularLocation>
</comment>
<feature type="compositionally biased region" description="Low complexity" evidence="7">
    <location>
        <begin position="199"/>
        <end position="260"/>
    </location>
</feature>
<dbReference type="PANTHER" id="PTHR24327:SF81">
    <property type="entry name" value="HOMEOTIC PROTEIN DISTAL-LESS-RELATED"/>
    <property type="match status" value="1"/>
</dbReference>
<feature type="compositionally biased region" description="Polar residues" evidence="7">
    <location>
        <begin position="184"/>
        <end position="198"/>
    </location>
</feature>
<dbReference type="CDD" id="cd00086">
    <property type="entry name" value="homeodomain"/>
    <property type="match status" value="1"/>
</dbReference>
<feature type="domain" description="Homeobox" evidence="8">
    <location>
        <begin position="88"/>
        <end position="148"/>
    </location>
</feature>
<reference evidence="9" key="1">
    <citation type="submission" date="2017-11" db="EMBL/GenBank/DDBJ databases">
        <title>The sensing device of the deep-sea amphipod.</title>
        <authorList>
            <person name="Kobayashi H."/>
            <person name="Nagahama T."/>
            <person name="Arai W."/>
            <person name="Sasagawa Y."/>
            <person name="Umeda M."/>
            <person name="Hayashi T."/>
            <person name="Nikaido I."/>
            <person name="Watanabe H."/>
            <person name="Oguri K."/>
            <person name="Kitazato H."/>
            <person name="Fujioka K."/>
            <person name="Kido Y."/>
            <person name="Takami H."/>
        </authorList>
    </citation>
    <scope>NUCLEOTIDE SEQUENCE</scope>
    <source>
        <tissue evidence="9">Whole body</tissue>
    </source>
</reference>
<keyword evidence="3 5" id="KW-0371">Homeobox</keyword>
<feature type="DNA-binding region" description="Homeobox" evidence="5">
    <location>
        <begin position="90"/>
        <end position="149"/>
    </location>
</feature>
<dbReference type="EMBL" id="IACT01006275">
    <property type="protein sequence ID" value="LAC25409.1"/>
    <property type="molecule type" value="mRNA"/>
</dbReference>
<evidence type="ECO:0000256" key="6">
    <source>
        <dbReference type="RuleBase" id="RU000682"/>
    </source>
</evidence>
<dbReference type="SUPFAM" id="SSF46689">
    <property type="entry name" value="Homeodomain-like"/>
    <property type="match status" value="1"/>
</dbReference>
<feature type="region of interest" description="Disordered" evidence="7">
    <location>
        <begin position="1"/>
        <end position="21"/>
    </location>
</feature>
<proteinExistence type="evidence at transcript level"/>
<evidence type="ECO:0000256" key="7">
    <source>
        <dbReference type="SAM" id="MobiDB-lite"/>
    </source>
</evidence>
<evidence type="ECO:0000313" key="9">
    <source>
        <dbReference type="EMBL" id="LAC25409.1"/>
    </source>
</evidence>
<dbReference type="PROSITE" id="PS00027">
    <property type="entry name" value="HOMEOBOX_1"/>
    <property type="match status" value="1"/>
</dbReference>
<dbReference type="FunFam" id="1.10.10.60:FF:000707">
    <property type="entry name" value="Dlx"/>
    <property type="match status" value="1"/>
</dbReference>
<dbReference type="GO" id="GO:0000981">
    <property type="term" value="F:DNA-binding transcription factor activity, RNA polymerase II-specific"/>
    <property type="evidence" value="ECO:0007669"/>
    <property type="project" value="InterPro"/>
</dbReference>
<organism evidence="9">
    <name type="scientific">Hirondellea gigas</name>
    <dbReference type="NCBI Taxonomy" id="1518452"/>
    <lineage>
        <taxon>Eukaryota</taxon>
        <taxon>Metazoa</taxon>
        <taxon>Ecdysozoa</taxon>
        <taxon>Arthropoda</taxon>
        <taxon>Crustacea</taxon>
        <taxon>Multicrustacea</taxon>
        <taxon>Malacostraca</taxon>
        <taxon>Eumalacostraca</taxon>
        <taxon>Peracarida</taxon>
        <taxon>Amphipoda</taxon>
        <taxon>Amphilochidea</taxon>
        <taxon>Lysianassida</taxon>
        <taxon>Lysianassidira</taxon>
        <taxon>Lysianassoidea</taxon>
        <taxon>Lysianassidae</taxon>
        <taxon>Hirondellea</taxon>
    </lineage>
</organism>
<dbReference type="InterPro" id="IPR001356">
    <property type="entry name" value="HD"/>
</dbReference>
<dbReference type="InterPro" id="IPR050460">
    <property type="entry name" value="Distal-less_Homeobox_TF"/>
</dbReference>
<evidence type="ECO:0000256" key="4">
    <source>
        <dbReference type="ARBA" id="ARBA00023242"/>
    </source>
</evidence>
<dbReference type="Pfam" id="PF00046">
    <property type="entry name" value="Homeodomain"/>
    <property type="match status" value="1"/>
</dbReference>
<dbReference type="InterPro" id="IPR017970">
    <property type="entry name" value="Homeobox_CS"/>
</dbReference>
<dbReference type="InterPro" id="IPR000047">
    <property type="entry name" value="HTH_motif"/>
</dbReference>
<sequence>MLDQDLLSKNGLGDVQQPPPHLASYSQFQQYQQTMAGYNNMGYGFPAAMYTQNGYGYSLAGYPHAPSPSSDVTEKPEGGEVRVTAKGKKIRKPRTIYSSLQLQQLNKMFQRTQYLALPERAELAAKLGLTQTQVKIWFQNKRSKFKKIYKTQGPGAQLAVDAELAGEMQNNLALMVNGPESPASPASTVEHNLDSHQNPNSLPTSSTSGPSATPDPHAHSSHPSSGGSSGSSNASSRSGTSQQQQQQQHLQQQHQQQQQQSDRPHSHQSPAIHPDLQQTMKCEMMNSPSDMMAQQREMMTSPRDMMTSPPMPSPKDMMGGGGSSMQGNLAGVSAVGGGGHMDPRRMAMDAAAGHMAGYSLPHPHSGHPGHPQWDPASTYMYWNHYGDMAAAHQINQQIMT</sequence>
<dbReference type="PRINTS" id="PR00031">
    <property type="entry name" value="HTHREPRESSR"/>
</dbReference>
<name>A0A6A7G4T0_9CRUS</name>
<keyword evidence="4 5" id="KW-0539">Nucleus</keyword>
<evidence type="ECO:0000259" key="8">
    <source>
        <dbReference type="PROSITE" id="PS50071"/>
    </source>
</evidence>
<dbReference type="PROSITE" id="PS50071">
    <property type="entry name" value="HOMEOBOX_2"/>
    <property type="match status" value="1"/>
</dbReference>
<evidence type="ECO:0000256" key="1">
    <source>
        <dbReference type="ARBA" id="ARBA00004123"/>
    </source>
</evidence>